<evidence type="ECO:0000256" key="1">
    <source>
        <dbReference type="SAM" id="Coils"/>
    </source>
</evidence>
<name>A0ABX3MRY9_9RHOB</name>
<evidence type="ECO:0000313" key="2">
    <source>
        <dbReference type="EMBL" id="OOY22467.1"/>
    </source>
</evidence>
<keyword evidence="1" id="KW-0175">Coiled coil</keyword>
<dbReference type="EMBL" id="MPZV01000006">
    <property type="protein sequence ID" value="OOY22467.1"/>
    <property type="molecule type" value="Genomic_DNA"/>
</dbReference>
<evidence type="ECO:0000313" key="3">
    <source>
        <dbReference type="Proteomes" id="UP000190787"/>
    </source>
</evidence>
<sequence>MNLKYLAFIRRYLSRCEFIDVFDAFAAAADAKSRVEIAELDAERAREEHKKAEARLDEICISKGLM</sequence>
<organism evidence="2 3">
    <name type="scientific">Thioclava sediminum</name>
    <dbReference type="NCBI Taxonomy" id="1915319"/>
    <lineage>
        <taxon>Bacteria</taxon>
        <taxon>Pseudomonadati</taxon>
        <taxon>Pseudomonadota</taxon>
        <taxon>Alphaproteobacteria</taxon>
        <taxon>Rhodobacterales</taxon>
        <taxon>Paracoccaceae</taxon>
        <taxon>Thioclava</taxon>
    </lineage>
</organism>
<gene>
    <name evidence="2" type="ORF">BMI91_19490</name>
</gene>
<proteinExistence type="predicted"/>
<dbReference type="Proteomes" id="UP000190787">
    <property type="component" value="Unassembled WGS sequence"/>
</dbReference>
<accession>A0ABX3MRY9</accession>
<comment type="caution">
    <text evidence="2">The sequence shown here is derived from an EMBL/GenBank/DDBJ whole genome shotgun (WGS) entry which is preliminary data.</text>
</comment>
<reference evidence="2 3" key="1">
    <citation type="submission" date="2016-11" db="EMBL/GenBank/DDBJ databases">
        <title>A multilocus sequence analysis scheme for characterization of bacteria in the genus Thioclava.</title>
        <authorList>
            <person name="Liu Y."/>
            <person name="Shao Z."/>
        </authorList>
    </citation>
    <scope>NUCLEOTIDE SEQUENCE [LARGE SCALE GENOMIC DNA]</scope>
    <source>
        <strain evidence="2 3">TAW-CT134</strain>
    </source>
</reference>
<protein>
    <submittedName>
        <fullName evidence="2">Uncharacterized protein</fullName>
    </submittedName>
</protein>
<keyword evidence="3" id="KW-1185">Reference proteome</keyword>
<feature type="coiled-coil region" evidence="1">
    <location>
        <begin position="28"/>
        <end position="62"/>
    </location>
</feature>
<dbReference type="RefSeq" id="WP_078606323.1">
    <property type="nucleotide sequence ID" value="NZ_MPZV01000006.1"/>
</dbReference>